<feature type="domain" description="Shikimate dehydrogenase substrate binding N-terminal" evidence="7">
    <location>
        <begin position="1"/>
        <end position="70"/>
    </location>
</feature>
<protein>
    <recommendedName>
        <fullName evidence="2">shikimate dehydrogenase (NADP(+))</fullName>
        <ecNumber evidence="2">1.1.1.25</ecNumber>
    </recommendedName>
</protein>
<keyword evidence="10" id="KW-1185">Reference proteome</keyword>
<comment type="pathway">
    <text evidence="1">Metabolic intermediate biosynthesis; chorismate biosynthesis; chorismate from D-erythrose 4-phosphate and phosphoenolpyruvate: step 4/7.</text>
</comment>
<dbReference type="InterPro" id="IPR046346">
    <property type="entry name" value="Aminoacid_DH-like_N_sf"/>
</dbReference>
<keyword evidence="4" id="KW-0521">NADP</keyword>
<evidence type="ECO:0000256" key="2">
    <source>
        <dbReference type="ARBA" id="ARBA00012962"/>
    </source>
</evidence>
<dbReference type="GO" id="GO:0004764">
    <property type="term" value="F:shikimate 3-dehydrogenase (NADP+) activity"/>
    <property type="evidence" value="ECO:0007669"/>
    <property type="project" value="UniProtKB-EC"/>
</dbReference>
<dbReference type="SUPFAM" id="SSF53223">
    <property type="entry name" value="Aminoacid dehydrogenase-like, N-terminal domain"/>
    <property type="match status" value="1"/>
</dbReference>
<dbReference type="InterPro" id="IPR013708">
    <property type="entry name" value="Shikimate_DH-bd_N"/>
</dbReference>
<dbReference type="InterPro" id="IPR036291">
    <property type="entry name" value="NAD(P)-bd_dom_sf"/>
</dbReference>
<dbReference type="Gene3D" id="3.40.50.720">
    <property type="entry name" value="NAD(P)-binding Rossmann-like Domain"/>
    <property type="match status" value="1"/>
</dbReference>
<dbReference type="InterPro" id="IPR011342">
    <property type="entry name" value="Shikimate_DH"/>
</dbReference>
<dbReference type="EMBL" id="WQLB01000005">
    <property type="protein sequence ID" value="MVN86235.1"/>
    <property type="molecule type" value="Genomic_DNA"/>
</dbReference>
<evidence type="ECO:0000256" key="5">
    <source>
        <dbReference type="ARBA" id="ARBA00023002"/>
    </source>
</evidence>
<proteinExistence type="predicted"/>
<reference evidence="9 10" key="1">
    <citation type="submission" date="2019-12" db="EMBL/GenBank/DDBJ databases">
        <title>Deinococcus sp. HMF7620 Genome sequencing and assembly.</title>
        <authorList>
            <person name="Kang H."/>
            <person name="Kim H."/>
            <person name="Joh K."/>
        </authorList>
    </citation>
    <scope>NUCLEOTIDE SEQUENCE [LARGE SCALE GENOMIC DNA]</scope>
    <source>
        <strain evidence="9 10">HMF7620</strain>
    </source>
</reference>
<keyword evidence="6" id="KW-0057">Aromatic amino acid biosynthesis</keyword>
<comment type="caution">
    <text evidence="9">The sequence shown here is derived from an EMBL/GenBank/DDBJ whole genome shotgun (WGS) entry which is preliminary data.</text>
</comment>
<dbReference type="GO" id="GO:0050661">
    <property type="term" value="F:NADP binding"/>
    <property type="evidence" value="ECO:0007669"/>
    <property type="project" value="InterPro"/>
</dbReference>
<organism evidence="9 10">
    <name type="scientific">Deinococcus arboris</name>
    <dbReference type="NCBI Taxonomy" id="2682977"/>
    <lineage>
        <taxon>Bacteria</taxon>
        <taxon>Thermotogati</taxon>
        <taxon>Deinococcota</taxon>
        <taxon>Deinococci</taxon>
        <taxon>Deinococcales</taxon>
        <taxon>Deinococcaceae</taxon>
        <taxon>Deinococcus</taxon>
    </lineage>
</organism>
<evidence type="ECO:0000256" key="4">
    <source>
        <dbReference type="ARBA" id="ARBA00022857"/>
    </source>
</evidence>
<evidence type="ECO:0000256" key="1">
    <source>
        <dbReference type="ARBA" id="ARBA00004871"/>
    </source>
</evidence>
<evidence type="ECO:0000313" key="10">
    <source>
        <dbReference type="Proteomes" id="UP000483286"/>
    </source>
</evidence>
<sequence length="266" mass="27661">MHGAAFQAAGLAGTYEARRVPAADLPAALETLRQPGVLGANLSLPHKETALGLLDDLTPAARAIGAVNTVVHREGQLTGDNTDAPGLWQALSEEGYAWEQGGNVVVLGAGGAARAAVYTALILGEQNVWVVNRTFGRAQAIAQAWANPDAEFQVVAAEAQAVPWPEVSLVINASSAGLNAPTETPLDAAWLAQLPAHALVYDMVYKPLETCLMRDARALGLRAANGLGMLAHQARLAFTAWTSAEVPAQVFLDALVPQPAAPGDQA</sequence>
<dbReference type="SUPFAM" id="SSF51735">
    <property type="entry name" value="NAD(P)-binding Rossmann-fold domains"/>
    <property type="match status" value="1"/>
</dbReference>
<dbReference type="InterPro" id="IPR022893">
    <property type="entry name" value="Shikimate_DH_fam"/>
</dbReference>
<dbReference type="InterPro" id="IPR041121">
    <property type="entry name" value="SDH_C"/>
</dbReference>
<dbReference type="PANTHER" id="PTHR21089">
    <property type="entry name" value="SHIKIMATE DEHYDROGENASE"/>
    <property type="match status" value="1"/>
</dbReference>
<dbReference type="Gene3D" id="3.40.50.10860">
    <property type="entry name" value="Leucine Dehydrogenase, chain A, domain 1"/>
    <property type="match status" value="1"/>
</dbReference>
<dbReference type="PANTHER" id="PTHR21089:SF1">
    <property type="entry name" value="BIFUNCTIONAL 3-DEHYDROQUINATE DEHYDRATASE_SHIKIMATE DEHYDROGENASE, CHLOROPLASTIC"/>
    <property type="match status" value="1"/>
</dbReference>
<dbReference type="AlphaFoldDB" id="A0A7C9HYL2"/>
<keyword evidence="3" id="KW-0028">Amino-acid biosynthesis</keyword>
<dbReference type="NCBIfam" id="TIGR00507">
    <property type="entry name" value="aroE"/>
    <property type="match status" value="1"/>
</dbReference>
<gene>
    <name evidence="9" type="primary">aroE</name>
    <name evidence="9" type="ORF">GO986_05600</name>
</gene>
<evidence type="ECO:0000313" key="9">
    <source>
        <dbReference type="EMBL" id="MVN86235.1"/>
    </source>
</evidence>
<evidence type="ECO:0000256" key="3">
    <source>
        <dbReference type="ARBA" id="ARBA00022605"/>
    </source>
</evidence>
<evidence type="ECO:0000259" key="7">
    <source>
        <dbReference type="Pfam" id="PF08501"/>
    </source>
</evidence>
<dbReference type="GO" id="GO:0008652">
    <property type="term" value="P:amino acid biosynthetic process"/>
    <property type="evidence" value="ECO:0007669"/>
    <property type="project" value="UniProtKB-KW"/>
</dbReference>
<dbReference type="CDD" id="cd01065">
    <property type="entry name" value="NAD_bind_Shikimate_DH"/>
    <property type="match status" value="1"/>
</dbReference>
<evidence type="ECO:0000256" key="6">
    <source>
        <dbReference type="ARBA" id="ARBA00023141"/>
    </source>
</evidence>
<dbReference type="EC" id="1.1.1.25" evidence="2"/>
<accession>A0A7C9HYL2</accession>
<dbReference type="Proteomes" id="UP000483286">
    <property type="component" value="Unassembled WGS sequence"/>
</dbReference>
<dbReference type="GO" id="GO:0019632">
    <property type="term" value="P:shikimate metabolic process"/>
    <property type="evidence" value="ECO:0007669"/>
    <property type="project" value="InterPro"/>
</dbReference>
<dbReference type="GO" id="GO:0009423">
    <property type="term" value="P:chorismate biosynthetic process"/>
    <property type="evidence" value="ECO:0007669"/>
    <property type="project" value="TreeGrafter"/>
</dbReference>
<feature type="domain" description="SDH C-terminal" evidence="8">
    <location>
        <begin position="226"/>
        <end position="255"/>
    </location>
</feature>
<dbReference type="GO" id="GO:0005829">
    <property type="term" value="C:cytosol"/>
    <property type="evidence" value="ECO:0007669"/>
    <property type="project" value="TreeGrafter"/>
</dbReference>
<evidence type="ECO:0000259" key="8">
    <source>
        <dbReference type="Pfam" id="PF18317"/>
    </source>
</evidence>
<dbReference type="Pfam" id="PF18317">
    <property type="entry name" value="SDH_C"/>
    <property type="match status" value="1"/>
</dbReference>
<dbReference type="Pfam" id="PF08501">
    <property type="entry name" value="Shikimate_dh_N"/>
    <property type="match status" value="1"/>
</dbReference>
<keyword evidence="5 9" id="KW-0560">Oxidoreductase</keyword>
<dbReference type="GO" id="GO:0009073">
    <property type="term" value="P:aromatic amino acid family biosynthetic process"/>
    <property type="evidence" value="ECO:0007669"/>
    <property type="project" value="UniProtKB-KW"/>
</dbReference>
<name>A0A7C9HYL2_9DEIO</name>